<dbReference type="PANTHER" id="PTHR43745:SF2">
    <property type="entry name" value="NITROREDUCTASE MJ1384-RELATED"/>
    <property type="match status" value="1"/>
</dbReference>
<dbReference type="GO" id="GO:0016491">
    <property type="term" value="F:oxidoreductase activity"/>
    <property type="evidence" value="ECO:0007669"/>
    <property type="project" value="InterPro"/>
</dbReference>
<evidence type="ECO:0000259" key="1">
    <source>
        <dbReference type="Pfam" id="PF00881"/>
    </source>
</evidence>
<keyword evidence="3" id="KW-1185">Reference proteome</keyword>
<dbReference type="InterPro" id="IPR052544">
    <property type="entry name" value="Bacteriocin_Proc_Enz"/>
</dbReference>
<evidence type="ECO:0000313" key="2">
    <source>
        <dbReference type="EMBL" id="MDA0183985.1"/>
    </source>
</evidence>
<name>A0A9X3NC62_9ACTN</name>
<dbReference type="RefSeq" id="WP_270028399.1">
    <property type="nucleotide sequence ID" value="NZ_JAPDDP010000065.1"/>
</dbReference>
<organism evidence="2 3">
    <name type="scientific">Solirubrobacter phytolaccae</name>
    <dbReference type="NCBI Taxonomy" id="1404360"/>
    <lineage>
        <taxon>Bacteria</taxon>
        <taxon>Bacillati</taxon>
        <taxon>Actinomycetota</taxon>
        <taxon>Thermoleophilia</taxon>
        <taxon>Solirubrobacterales</taxon>
        <taxon>Solirubrobacteraceae</taxon>
        <taxon>Solirubrobacter</taxon>
    </lineage>
</organism>
<sequence length="243" mass="26272">MTLPIDDTTTLSLLYHLNSEPWLNDAAYELEAGHAPLLDPGERPLVPLPAASDSALVALQRGRRSCREFRAAELPLATLASLLAGGQGVLEHTEHDSLRRATPSAGGLFPLEAHLFVHDVTGLAEGLYRYDALGHALLELDHEPVPPRLADALFAYPLITDANVVVVLVARFARTQDKYGPRGYRYLLLEAGHYAQNLCLRAFELGLQTLCIGGFADGRLNALLRVEPTVAGAVYVIAAGYEA</sequence>
<dbReference type="AlphaFoldDB" id="A0A9X3NC62"/>
<comment type="caution">
    <text evidence="2">The sequence shown here is derived from an EMBL/GenBank/DDBJ whole genome shotgun (WGS) entry which is preliminary data.</text>
</comment>
<gene>
    <name evidence="2" type="ORF">OJ997_27000</name>
</gene>
<reference evidence="2" key="1">
    <citation type="submission" date="2022-10" db="EMBL/GenBank/DDBJ databases">
        <title>The WGS of Solirubrobacter phytolaccae KCTC 29190.</title>
        <authorList>
            <person name="Jiang Z."/>
        </authorList>
    </citation>
    <scope>NUCLEOTIDE SEQUENCE</scope>
    <source>
        <strain evidence="2">KCTC 29190</strain>
    </source>
</reference>
<dbReference type="InterPro" id="IPR029479">
    <property type="entry name" value="Nitroreductase"/>
</dbReference>
<accession>A0A9X3NC62</accession>
<protein>
    <submittedName>
        <fullName evidence="2">SagB/ThcOx family dehydrogenase</fullName>
    </submittedName>
</protein>
<dbReference type="NCBIfam" id="TIGR03605">
    <property type="entry name" value="antibiot_sagB"/>
    <property type="match status" value="1"/>
</dbReference>
<dbReference type="SUPFAM" id="SSF55469">
    <property type="entry name" value="FMN-dependent nitroreductase-like"/>
    <property type="match status" value="1"/>
</dbReference>
<dbReference type="Proteomes" id="UP001147653">
    <property type="component" value="Unassembled WGS sequence"/>
</dbReference>
<dbReference type="Pfam" id="PF00881">
    <property type="entry name" value="Nitroreductase"/>
    <property type="match status" value="1"/>
</dbReference>
<dbReference type="InterPro" id="IPR020051">
    <property type="entry name" value="SagB-type_dehydrogenase"/>
</dbReference>
<dbReference type="CDD" id="cd02142">
    <property type="entry name" value="McbC_SagB-like_oxidoreductase"/>
    <property type="match status" value="1"/>
</dbReference>
<evidence type="ECO:0000313" key="3">
    <source>
        <dbReference type="Proteomes" id="UP001147653"/>
    </source>
</evidence>
<dbReference type="PANTHER" id="PTHR43745">
    <property type="entry name" value="NITROREDUCTASE MJ1384-RELATED"/>
    <property type="match status" value="1"/>
</dbReference>
<feature type="domain" description="Nitroreductase" evidence="1">
    <location>
        <begin position="61"/>
        <end position="241"/>
    </location>
</feature>
<dbReference type="Gene3D" id="3.40.109.10">
    <property type="entry name" value="NADH Oxidase"/>
    <property type="match status" value="1"/>
</dbReference>
<proteinExistence type="predicted"/>
<dbReference type="EMBL" id="JAPDDP010000065">
    <property type="protein sequence ID" value="MDA0183985.1"/>
    <property type="molecule type" value="Genomic_DNA"/>
</dbReference>
<dbReference type="InterPro" id="IPR000415">
    <property type="entry name" value="Nitroreductase-like"/>
</dbReference>